<gene>
    <name evidence="1" type="ORF">CLOLEP_00820</name>
</gene>
<reference evidence="1 2" key="1">
    <citation type="submission" date="2007-08" db="EMBL/GenBank/DDBJ databases">
        <title>Draft genome sequence of Clostridium leptum (DSM 753).</title>
        <authorList>
            <person name="Sudarsanam P."/>
            <person name="Ley R."/>
            <person name="Guruge J."/>
            <person name="Turnbaugh P.J."/>
            <person name="Mahowald M."/>
            <person name="Liep D."/>
            <person name="Gordon J."/>
        </authorList>
    </citation>
    <scope>NUCLEOTIDE SEQUENCE [LARGE SCALE GENOMIC DNA]</scope>
    <source>
        <strain evidence="1 2">DSM 753</strain>
    </source>
</reference>
<name>A7VQI8_9FIRM</name>
<comment type="caution">
    <text evidence="1">The sequence shown here is derived from an EMBL/GenBank/DDBJ whole genome shotgun (WGS) entry which is preliminary data.</text>
</comment>
<dbReference type="AlphaFoldDB" id="A7VQI8"/>
<accession>A7VQI8</accession>
<evidence type="ECO:0000313" key="1">
    <source>
        <dbReference type="EMBL" id="EDO62401.1"/>
    </source>
</evidence>
<dbReference type="Proteomes" id="UP000003490">
    <property type="component" value="Unassembled WGS sequence"/>
</dbReference>
<dbReference type="HOGENOM" id="CLU_1419265_0_0_9"/>
<proteinExistence type="predicted"/>
<sequence>MSLLPWGFVHSGTFFPPSAGSTLIRRGFTRAAWICCQRQKSELNDPFHAVFAARPPAFGNHAGRLAADKPFTGFPRVLLITTQGRPAHLTCGQTIVCIMIPRPGSWRKGGPCLFSDKRDRSGTESADRCPIMERLLALRFRLGAFPGVARLDGNVPAWLVFTFQAASEGIFPFHPIATVKHQNITLVKNIF</sequence>
<dbReference type="EMBL" id="ABCB02000015">
    <property type="protein sequence ID" value="EDO62401.1"/>
    <property type="molecule type" value="Genomic_DNA"/>
</dbReference>
<evidence type="ECO:0000313" key="2">
    <source>
        <dbReference type="Proteomes" id="UP000003490"/>
    </source>
</evidence>
<protein>
    <submittedName>
        <fullName evidence="1">Uncharacterized protein</fullName>
    </submittedName>
</protein>
<organism evidence="1 2">
    <name type="scientific">[Clostridium] leptum DSM 753</name>
    <dbReference type="NCBI Taxonomy" id="428125"/>
    <lineage>
        <taxon>Bacteria</taxon>
        <taxon>Bacillati</taxon>
        <taxon>Bacillota</taxon>
        <taxon>Clostridia</taxon>
        <taxon>Eubacteriales</taxon>
        <taxon>Oscillospiraceae</taxon>
        <taxon>Oscillospiraceae incertae sedis</taxon>
    </lineage>
</organism>
<reference evidence="1 2" key="2">
    <citation type="submission" date="2007-08" db="EMBL/GenBank/DDBJ databases">
        <authorList>
            <person name="Fulton L."/>
            <person name="Clifton S."/>
            <person name="Fulton B."/>
            <person name="Xu J."/>
            <person name="Minx P."/>
            <person name="Pepin K.H."/>
            <person name="Johnson M."/>
            <person name="Thiruvilangam P."/>
            <person name="Bhonagiri V."/>
            <person name="Nash W.E."/>
            <person name="Wang C."/>
            <person name="Mardis E.R."/>
            <person name="Wilson R.K."/>
        </authorList>
    </citation>
    <scope>NUCLEOTIDE SEQUENCE [LARGE SCALE GENOMIC DNA]</scope>
    <source>
        <strain evidence="1 2">DSM 753</strain>
    </source>
</reference>